<dbReference type="EMBL" id="BN001308">
    <property type="protein sequence ID" value="CBF87874.1"/>
    <property type="molecule type" value="Genomic_DNA"/>
</dbReference>
<evidence type="ECO:0000259" key="1">
    <source>
        <dbReference type="Pfam" id="PF02698"/>
    </source>
</evidence>
<name>Q5BDZ1_EMENI</name>
<protein>
    <submittedName>
        <fullName evidence="2">DUF218 domain protein (AFU_orthologue AFUA_7G01750)</fullName>
    </submittedName>
</protein>
<accession>Q5BDZ1</accession>
<dbReference type="InParanoid" id="Q5BDZ1"/>
<dbReference type="Gene3D" id="1.10.3620.10">
    <property type="entry name" value="YdcF like domain"/>
    <property type="match status" value="1"/>
</dbReference>
<dbReference type="KEGG" id="ani:ANIA_01239"/>
<dbReference type="VEuPathDB" id="FungiDB:AN1239"/>
<proteinExistence type="predicted"/>
<dbReference type="InterPro" id="IPR003848">
    <property type="entry name" value="DUF218"/>
</dbReference>
<dbReference type="AlphaFoldDB" id="Q5BDZ1"/>
<evidence type="ECO:0000313" key="3">
    <source>
        <dbReference type="Proteomes" id="UP000000560"/>
    </source>
</evidence>
<feature type="domain" description="DUF218" evidence="1">
    <location>
        <begin position="99"/>
        <end position="179"/>
    </location>
</feature>
<evidence type="ECO:0000313" key="2">
    <source>
        <dbReference type="EMBL" id="CBF87874.1"/>
    </source>
</evidence>
<dbReference type="Proteomes" id="UP000000560">
    <property type="component" value="Chromosome VIII"/>
</dbReference>
<organism evidence="2 3">
    <name type="scientific">Emericella nidulans (strain FGSC A4 / ATCC 38163 / CBS 112.46 / NRRL 194 / M139)</name>
    <name type="common">Aspergillus nidulans</name>
    <dbReference type="NCBI Taxonomy" id="227321"/>
    <lineage>
        <taxon>Eukaryota</taxon>
        <taxon>Fungi</taxon>
        <taxon>Dikarya</taxon>
        <taxon>Ascomycota</taxon>
        <taxon>Pezizomycotina</taxon>
        <taxon>Eurotiomycetes</taxon>
        <taxon>Eurotiomycetidae</taxon>
        <taxon>Eurotiales</taxon>
        <taxon>Aspergillaceae</taxon>
        <taxon>Aspergillus</taxon>
        <taxon>Aspergillus subgen. Nidulantes</taxon>
    </lineage>
</organism>
<accession>C8VSQ1</accession>
<dbReference type="CDD" id="cd06259">
    <property type="entry name" value="YdcF-like"/>
    <property type="match status" value="1"/>
</dbReference>
<dbReference type="GeneID" id="2877014"/>
<dbReference type="OMA" id="WPTFVPK"/>
<dbReference type="InterPro" id="IPR014729">
    <property type="entry name" value="Rossmann-like_a/b/a_fold"/>
</dbReference>
<dbReference type="GO" id="GO:0005886">
    <property type="term" value="C:plasma membrane"/>
    <property type="evidence" value="ECO:0000318"/>
    <property type="project" value="GO_Central"/>
</dbReference>
<dbReference type="Gene3D" id="3.40.50.620">
    <property type="entry name" value="HUPs"/>
    <property type="match status" value="1"/>
</dbReference>
<dbReference type="Pfam" id="PF02698">
    <property type="entry name" value="DUF218"/>
    <property type="match status" value="1"/>
</dbReference>
<dbReference type="OrthoDB" id="17725at2759"/>
<dbReference type="RefSeq" id="XP_658843.1">
    <property type="nucleotide sequence ID" value="XM_653751.1"/>
</dbReference>
<reference evidence="3" key="2">
    <citation type="journal article" date="2009" name="Fungal Genet. Biol.">
        <title>The 2008 update of the Aspergillus nidulans genome annotation: a community effort.</title>
        <authorList>
            <person name="Wortman J.R."/>
            <person name="Gilsenan J.M."/>
            <person name="Joardar V."/>
            <person name="Deegan J."/>
            <person name="Clutterbuck J."/>
            <person name="Andersen M.R."/>
            <person name="Archer D."/>
            <person name="Bencina M."/>
            <person name="Braus G."/>
            <person name="Coutinho P."/>
            <person name="von Dohren H."/>
            <person name="Doonan J."/>
            <person name="Driessen A.J."/>
            <person name="Durek P."/>
            <person name="Espeso E."/>
            <person name="Fekete E."/>
            <person name="Flipphi M."/>
            <person name="Estrada C.G."/>
            <person name="Geysens S."/>
            <person name="Goldman G."/>
            <person name="de Groot P.W."/>
            <person name="Hansen K."/>
            <person name="Harris S.D."/>
            <person name="Heinekamp T."/>
            <person name="Helmstaedt K."/>
            <person name="Henrissat B."/>
            <person name="Hofmann G."/>
            <person name="Homan T."/>
            <person name="Horio T."/>
            <person name="Horiuchi H."/>
            <person name="James S."/>
            <person name="Jones M."/>
            <person name="Karaffa L."/>
            <person name="Karanyi Z."/>
            <person name="Kato M."/>
            <person name="Keller N."/>
            <person name="Kelly D.E."/>
            <person name="Kiel J.A."/>
            <person name="Kim J.M."/>
            <person name="van der Klei I.J."/>
            <person name="Klis F.M."/>
            <person name="Kovalchuk A."/>
            <person name="Krasevec N."/>
            <person name="Kubicek C.P."/>
            <person name="Liu B."/>
            <person name="Maccabe A."/>
            <person name="Meyer V."/>
            <person name="Mirabito P."/>
            <person name="Miskei M."/>
            <person name="Mos M."/>
            <person name="Mullins J."/>
            <person name="Nelson D.R."/>
            <person name="Nielsen J."/>
            <person name="Oakley B.R."/>
            <person name="Osmani S.A."/>
            <person name="Pakula T."/>
            <person name="Paszewski A."/>
            <person name="Paulsen I."/>
            <person name="Pilsyk S."/>
            <person name="Pocsi I."/>
            <person name="Punt P.J."/>
            <person name="Ram A.F."/>
            <person name="Ren Q."/>
            <person name="Robellet X."/>
            <person name="Robson G."/>
            <person name="Seiboth B."/>
            <person name="van Solingen P."/>
            <person name="Specht T."/>
            <person name="Sun J."/>
            <person name="Taheri-Talesh N."/>
            <person name="Takeshita N."/>
            <person name="Ussery D."/>
            <person name="vanKuyk P.A."/>
            <person name="Visser H."/>
            <person name="van de Vondervoort P.J."/>
            <person name="de Vries R.P."/>
            <person name="Walton J."/>
            <person name="Xiang X."/>
            <person name="Xiong Y."/>
            <person name="Zeng A.P."/>
            <person name="Brandt B.W."/>
            <person name="Cornell M.J."/>
            <person name="van den Hondel C.A."/>
            <person name="Visser J."/>
            <person name="Oliver S.G."/>
            <person name="Turner G."/>
        </authorList>
    </citation>
    <scope>GENOME REANNOTATION</scope>
    <source>
        <strain evidence="3">FGSC A4 / ATCC 38163 / CBS 112.46 / NRRL 194 / M139</strain>
    </source>
</reference>
<dbReference type="InterPro" id="IPR051599">
    <property type="entry name" value="Cell_Envelope_Assoc"/>
</dbReference>
<dbReference type="PANTHER" id="PTHR30336">
    <property type="entry name" value="INNER MEMBRANE PROTEIN, PROBABLE PERMEASE"/>
    <property type="match status" value="1"/>
</dbReference>
<dbReference type="eggNOG" id="ENOG502RYVR">
    <property type="taxonomic scope" value="Eukaryota"/>
</dbReference>
<reference evidence="3" key="1">
    <citation type="journal article" date="2005" name="Nature">
        <title>Sequencing of Aspergillus nidulans and comparative analysis with A. fumigatus and A. oryzae.</title>
        <authorList>
            <person name="Galagan J.E."/>
            <person name="Calvo S.E."/>
            <person name="Cuomo C."/>
            <person name="Ma L.J."/>
            <person name="Wortman J.R."/>
            <person name="Batzoglou S."/>
            <person name="Lee S.I."/>
            <person name="Basturkmen M."/>
            <person name="Spevak C.C."/>
            <person name="Clutterbuck J."/>
            <person name="Kapitonov V."/>
            <person name="Jurka J."/>
            <person name="Scazzocchio C."/>
            <person name="Farman M."/>
            <person name="Butler J."/>
            <person name="Purcell S."/>
            <person name="Harris S."/>
            <person name="Braus G.H."/>
            <person name="Draht O."/>
            <person name="Busch S."/>
            <person name="D'Enfert C."/>
            <person name="Bouchier C."/>
            <person name="Goldman G.H."/>
            <person name="Bell-Pedersen D."/>
            <person name="Griffiths-Jones S."/>
            <person name="Doonan J.H."/>
            <person name="Yu J."/>
            <person name="Vienken K."/>
            <person name="Pain A."/>
            <person name="Freitag M."/>
            <person name="Selker E.U."/>
            <person name="Archer D.B."/>
            <person name="Penalva M.A."/>
            <person name="Oakley B.R."/>
            <person name="Momany M."/>
            <person name="Tanaka T."/>
            <person name="Kumagai T."/>
            <person name="Asai K."/>
            <person name="Machida M."/>
            <person name="Nierman W.C."/>
            <person name="Denning D.W."/>
            <person name="Caddick M."/>
            <person name="Hynes M."/>
            <person name="Paoletti M."/>
            <person name="Fischer R."/>
            <person name="Miller B."/>
            <person name="Dyer P."/>
            <person name="Sachs M.S."/>
            <person name="Osmani S.A."/>
            <person name="Birren B.W."/>
        </authorList>
    </citation>
    <scope>NUCLEOTIDE SEQUENCE [LARGE SCALE GENOMIC DNA]</scope>
    <source>
        <strain evidence="3">FGSC A4 / ATCC 38163 / CBS 112.46 / NRRL 194 / M139</strain>
    </source>
</reference>
<gene>
    <name evidence="2" type="ORF">ANIA_01239</name>
</gene>
<dbReference type="PANTHER" id="PTHR30336:SF20">
    <property type="entry name" value="DUF218 DOMAIN-CONTAINING PROTEIN"/>
    <property type="match status" value="1"/>
</dbReference>
<keyword evidence="3" id="KW-1185">Reference proteome</keyword>
<sequence length="270" mass="30411">MLAVSPKIVADINLLAGYLSYPQLQLEDLSSISPADSIIICASMILHQAESLFHALQENPSLTKTLVLCGGIGHSTQYIYEAVAQHSRFSSISNDIQHLPEAWVLERILDTFFDRAVITSQGCRILIEDRSTNCGENALFSRKVLDDAGLHNLHRCVLIQDPTMMRRTVASFQKAYEERTEMPLFLSCPLLVPQVEGSKEPGGNLRYAMSEVRLWPLERFISLTLGEIPRLRDDEDGYGPRGRNFISHVKVPVDIEAAWTRLRASFNTRR</sequence>
<dbReference type="HOGENOM" id="CLU_084257_0_0_1"/>